<dbReference type="InterPro" id="IPR013783">
    <property type="entry name" value="Ig-like_fold"/>
</dbReference>
<dbReference type="Gene3D" id="2.60.120.260">
    <property type="entry name" value="Galactose-binding domain-like"/>
    <property type="match status" value="2"/>
</dbReference>
<dbReference type="InterPro" id="IPR008979">
    <property type="entry name" value="Galactose-bd-like_sf"/>
</dbReference>
<proteinExistence type="predicted"/>
<organism evidence="8 9">
    <name type="scientific">Kribbella aluminosa</name>
    <dbReference type="NCBI Taxonomy" id="416017"/>
    <lineage>
        <taxon>Bacteria</taxon>
        <taxon>Bacillati</taxon>
        <taxon>Actinomycetota</taxon>
        <taxon>Actinomycetes</taxon>
        <taxon>Propionibacteriales</taxon>
        <taxon>Kribbellaceae</taxon>
        <taxon>Kribbella</taxon>
    </lineage>
</organism>
<keyword evidence="5" id="KW-0966">Cell projection</keyword>
<dbReference type="Gene3D" id="2.60.40.10">
    <property type="entry name" value="Immunoglobulins"/>
    <property type="match status" value="2"/>
</dbReference>
<keyword evidence="9" id="KW-1185">Reference proteome</keyword>
<accession>A0ABS4UV06</accession>
<dbReference type="SUPFAM" id="SSF49785">
    <property type="entry name" value="Galactose-binding domain-like"/>
    <property type="match status" value="2"/>
</dbReference>
<dbReference type="PROSITE" id="PS50022">
    <property type="entry name" value="FA58C_3"/>
    <property type="match status" value="2"/>
</dbReference>
<dbReference type="InterPro" id="IPR053879">
    <property type="entry name" value="HYDIN_VesB_CFA65-like_Ig"/>
</dbReference>
<reference evidence="8 9" key="1">
    <citation type="submission" date="2021-03" db="EMBL/GenBank/DDBJ databases">
        <title>Sequencing the genomes of 1000 actinobacteria strains.</title>
        <authorList>
            <person name="Klenk H.-P."/>
        </authorList>
    </citation>
    <scope>NUCLEOTIDE SEQUENCE [LARGE SCALE GENOMIC DNA]</scope>
    <source>
        <strain evidence="8 9">DSM 18824</strain>
    </source>
</reference>
<evidence type="ECO:0000313" key="8">
    <source>
        <dbReference type="EMBL" id="MBP2355472.1"/>
    </source>
</evidence>
<feature type="compositionally biased region" description="Low complexity" evidence="6">
    <location>
        <begin position="372"/>
        <end position="386"/>
    </location>
</feature>
<evidence type="ECO:0000256" key="1">
    <source>
        <dbReference type="ARBA" id="ARBA00004138"/>
    </source>
</evidence>
<dbReference type="PANTHER" id="PTHR45713:SF6">
    <property type="entry name" value="F5_8 TYPE C DOMAIN-CONTAINING PROTEIN"/>
    <property type="match status" value="1"/>
</dbReference>
<comment type="subcellular location">
    <subcellularLocation>
        <location evidence="1">Cell projection</location>
        <location evidence="1">Cilium</location>
    </subcellularLocation>
    <subcellularLocation>
        <location evidence="2">Cytoplasm</location>
    </subcellularLocation>
</comment>
<evidence type="ECO:0000256" key="3">
    <source>
        <dbReference type="ARBA" id="ARBA00022490"/>
    </source>
</evidence>
<comment type="caution">
    <text evidence="8">The sequence shown here is derived from an EMBL/GenBank/DDBJ whole genome shotgun (WGS) entry which is preliminary data.</text>
</comment>
<evidence type="ECO:0000256" key="4">
    <source>
        <dbReference type="ARBA" id="ARBA00023069"/>
    </source>
</evidence>
<evidence type="ECO:0000259" key="7">
    <source>
        <dbReference type="PROSITE" id="PS50022"/>
    </source>
</evidence>
<feature type="domain" description="F5/8 type C" evidence="7">
    <location>
        <begin position="124"/>
        <end position="277"/>
    </location>
</feature>
<dbReference type="Proteomes" id="UP000755585">
    <property type="component" value="Unassembled WGS sequence"/>
</dbReference>
<dbReference type="RefSeq" id="WP_209698131.1">
    <property type="nucleotide sequence ID" value="NZ_JAGINT010000002.1"/>
</dbReference>
<name>A0ABS4UV06_9ACTN</name>
<dbReference type="Pfam" id="PF22544">
    <property type="entry name" value="HYDIN_VesB_CFA65-like_Ig"/>
    <property type="match status" value="2"/>
</dbReference>
<feature type="compositionally biased region" description="Polar residues" evidence="6">
    <location>
        <begin position="116"/>
        <end position="162"/>
    </location>
</feature>
<dbReference type="SMART" id="SM00231">
    <property type="entry name" value="FA58C"/>
    <property type="match status" value="2"/>
</dbReference>
<dbReference type="NCBIfam" id="NF012200">
    <property type="entry name" value="choice_anch_D"/>
    <property type="match status" value="2"/>
</dbReference>
<feature type="region of interest" description="Disordered" evidence="6">
    <location>
        <begin position="108"/>
        <end position="165"/>
    </location>
</feature>
<keyword evidence="3" id="KW-0963">Cytoplasm</keyword>
<dbReference type="EMBL" id="JAGINT010000002">
    <property type="protein sequence ID" value="MBP2355472.1"/>
    <property type="molecule type" value="Genomic_DNA"/>
</dbReference>
<dbReference type="PANTHER" id="PTHR45713">
    <property type="entry name" value="FTP DOMAIN-CONTAINING PROTEIN"/>
    <property type="match status" value="1"/>
</dbReference>
<dbReference type="InterPro" id="IPR000421">
    <property type="entry name" value="FA58C"/>
</dbReference>
<evidence type="ECO:0000256" key="6">
    <source>
        <dbReference type="SAM" id="MobiDB-lite"/>
    </source>
</evidence>
<protein>
    <recommendedName>
        <fullName evidence="7">F5/8 type C domain-containing protein</fullName>
    </recommendedName>
</protein>
<evidence type="ECO:0000313" key="9">
    <source>
        <dbReference type="Proteomes" id="UP000755585"/>
    </source>
</evidence>
<gene>
    <name evidence="8" type="ORF">JOF29_006582</name>
</gene>
<evidence type="ECO:0000256" key="5">
    <source>
        <dbReference type="ARBA" id="ARBA00023273"/>
    </source>
</evidence>
<keyword evidence="4" id="KW-0969">Cilium</keyword>
<evidence type="ECO:0000256" key="2">
    <source>
        <dbReference type="ARBA" id="ARBA00004496"/>
    </source>
</evidence>
<dbReference type="Pfam" id="PF00754">
    <property type="entry name" value="F5_F8_type_C"/>
    <property type="match status" value="2"/>
</dbReference>
<feature type="region of interest" description="Disordered" evidence="6">
    <location>
        <begin position="356"/>
        <end position="410"/>
    </location>
</feature>
<feature type="compositionally biased region" description="Polar residues" evidence="6">
    <location>
        <begin position="356"/>
        <end position="371"/>
    </location>
</feature>
<feature type="domain" description="F5/8 type C" evidence="7">
    <location>
        <begin position="368"/>
        <end position="521"/>
    </location>
</feature>
<sequence length="521" mass="52318">MTFTPTAAGGRTGNLSVNAAGVLSTVPLSGTGVAPGPILNANPGSLSFPDTSVGSASPTQTVTLTNSGTASATVSGVAATGDFSQTNNCGAVPVGASCTVTVTFRPTASGARSGGVTVTSNANNSPTSISLTGNGIGTDTNLALSKPTTASSQVNGTQTPATATDGDANTYWESVNNAFPQWLQVDLGATRSIGKVTLKLPPSSAWGTRTQTLSVQTSADGSSFSTAVASATYTFTSPMNVVNIAVPTTSARYVRVNITANSGWPAGQVSEFEVYPSGGAGATLSANPSSLTFASQTLNTTSAGQAVTVTNTGSLAASVSSVTATGDYTQTNNCTTIAVSASCTVNVSFRPTASGSRAGTLTINSNATNTPSTVGLSGTGAGSTSTNLAAGKPTSESSHNDVYPSSNVTDGNQSTYWESANNAFPQWIQVDLGAATSASRIVVQLPASWGARTETLSVLAGTNGTTFDTLVGSANYSLAPSNNNTATITFTPTTQRYFRLNVTANTGWPAAQLSELQIWNS</sequence>
<dbReference type="InterPro" id="IPR051941">
    <property type="entry name" value="BG_Antigen-Binding_Lectin"/>
</dbReference>